<dbReference type="STRING" id="121292.AU252_01800"/>
<evidence type="ECO:0000256" key="1">
    <source>
        <dbReference type="SAM" id="MobiDB-lite"/>
    </source>
</evidence>
<accession>A0A0U3QID5</accession>
<feature type="transmembrane region" description="Helical" evidence="2">
    <location>
        <begin position="209"/>
        <end position="228"/>
    </location>
</feature>
<protein>
    <recommendedName>
        <fullName evidence="5">Histidine kinase N-terminal 7TM region domain-containing protein</fullName>
    </recommendedName>
</protein>
<organism evidence="3">
    <name type="scientific">Pseudarthrobacter sulfonivorans</name>
    <dbReference type="NCBI Taxonomy" id="121292"/>
    <lineage>
        <taxon>Bacteria</taxon>
        <taxon>Bacillati</taxon>
        <taxon>Actinomycetota</taxon>
        <taxon>Actinomycetes</taxon>
        <taxon>Micrococcales</taxon>
        <taxon>Micrococcaceae</taxon>
        <taxon>Pseudarthrobacter</taxon>
    </lineage>
</organism>
<keyword evidence="2" id="KW-0812">Transmembrane</keyword>
<dbReference type="RefSeq" id="WP_058929262.1">
    <property type="nucleotide sequence ID" value="NZ_CP013747.1"/>
</dbReference>
<evidence type="ECO:0000256" key="2">
    <source>
        <dbReference type="SAM" id="Phobius"/>
    </source>
</evidence>
<evidence type="ECO:0000313" key="3">
    <source>
        <dbReference type="EMBL" id="ALV40052.1"/>
    </source>
</evidence>
<reference evidence="3 4" key="1">
    <citation type="submission" date="2015-12" db="EMBL/GenBank/DDBJ databases">
        <authorList>
            <person name="Shamseldin A."/>
            <person name="Moawad H."/>
            <person name="Abd El-Rahim W.M."/>
            <person name="Sadowsky M.J."/>
        </authorList>
    </citation>
    <scope>NUCLEOTIDE SEQUENCE [LARGE SCALE GENOMIC DNA]</scope>
    <source>
        <strain evidence="3 4">Ar51</strain>
    </source>
</reference>
<dbReference type="Proteomes" id="UP000065151">
    <property type="component" value="Chromosome"/>
</dbReference>
<gene>
    <name evidence="3" type="ORF">AU252_01800</name>
</gene>
<evidence type="ECO:0008006" key="5">
    <source>
        <dbReference type="Google" id="ProtNLM"/>
    </source>
</evidence>
<dbReference type="EMBL" id="CP013747">
    <property type="protein sequence ID" value="ALV40052.1"/>
    <property type="molecule type" value="Genomic_DNA"/>
</dbReference>
<feature type="transmembrane region" description="Helical" evidence="2">
    <location>
        <begin position="167"/>
        <end position="189"/>
    </location>
</feature>
<dbReference type="AlphaFoldDB" id="A0A0U3QID5"/>
<keyword evidence="2" id="KW-0472">Membrane</keyword>
<feature type="transmembrane region" description="Helical" evidence="2">
    <location>
        <begin position="135"/>
        <end position="155"/>
    </location>
</feature>
<keyword evidence="2" id="KW-1133">Transmembrane helix</keyword>
<feature type="transmembrane region" description="Helical" evidence="2">
    <location>
        <begin position="96"/>
        <end position="115"/>
    </location>
</feature>
<evidence type="ECO:0000313" key="4">
    <source>
        <dbReference type="Proteomes" id="UP000065151"/>
    </source>
</evidence>
<proteinExistence type="predicted"/>
<sequence>MIQAIAAAVIWGLVLCLLPGVRGRSDHSIVVAAVTIASSLTLNIDSVYDVGDAILGGRNVLDLSSNMLMVVGIYFLSRAILRAADPSELPATPDRFGLAVLGLVVVGLIVSFSFIEAPQSSTRFMADYGGQWSAAIYSAVQFVYMGVVVGVTGYTCFRFRGDMTRPYFRIAFTLIGVGCALAVVLVLAVLGMDLFHLLGDLGSMRELSVVYDGAVLGAMIFLCAGLALPPVARRLTRRADAQTESLLVSGLMPIWEKTTGTRTELRLESGVNLADQGDSARWRLHRMLVETQDALLVDPPLAKLLSSHEFQVLAQAEDYLAVRQRAGPHGRQLWDIEGRATLRGRNSRRASRNATSQTRSQAQPPA</sequence>
<dbReference type="KEGG" id="psul:AU252_01800"/>
<name>A0A0U3QID5_9MICC</name>
<feature type="region of interest" description="Disordered" evidence="1">
    <location>
        <begin position="344"/>
        <end position="366"/>
    </location>
</feature>